<feature type="compositionally biased region" description="Basic and acidic residues" evidence="17">
    <location>
        <begin position="770"/>
        <end position="782"/>
    </location>
</feature>
<dbReference type="GO" id="GO:0005524">
    <property type="term" value="F:ATP binding"/>
    <property type="evidence" value="ECO:0007669"/>
    <property type="project" value="UniProtKB-KW"/>
</dbReference>
<evidence type="ECO:0000256" key="4">
    <source>
        <dbReference type="ARBA" id="ARBA00022705"/>
    </source>
</evidence>
<dbReference type="PRINTS" id="PR01657">
    <property type="entry name" value="MCMFAMILY"/>
</dbReference>
<keyword evidence="5 16" id="KW-0547">Nucleotide-binding</keyword>
<dbReference type="Pfam" id="PF00493">
    <property type="entry name" value="MCM"/>
    <property type="match status" value="1"/>
</dbReference>
<evidence type="ECO:0000256" key="2">
    <source>
        <dbReference type="ARBA" id="ARBA00008010"/>
    </source>
</evidence>
<feature type="compositionally biased region" description="Polar residues" evidence="17">
    <location>
        <begin position="852"/>
        <end position="870"/>
    </location>
</feature>
<dbReference type="Pfam" id="PF17207">
    <property type="entry name" value="MCM_OB"/>
    <property type="match status" value="1"/>
</dbReference>
<evidence type="ECO:0000313" key="19">
    <source>
        <dbReference type="EMBL" id="KAK3910495.1"/>
    </source>
</evidence>
<dbReference type="SMART" id="SM00382">
    <property type="entry name" value="AAA"/>
    <property type="match status" value="1"/>
</dbReference>
<dbReference type="InterPro" id="IPR012340">
    <property type="entry name" value="NA-bd_OB-fold"/>
</dbReference>
<evidence type="ECO:0000256" key="13">
    <source>
        <dbReference type="ARBA" id="ARBA00041085"/>
    </source>
</evidence>
<feature type="region of interest" description="Disordered" evidence="17">
    <location>
        <begin position="1013"/>
        <end position="1035"/>
    </location>
</feature>
<dbReference type="InterPro" id="IPR018525">
    <property type="entry name" value="MCM_CS"/>
</dbReference>
<dbReference type="SMART" id="SM00350">
    <property type="entry name" value="MCM"/>
    <property type="match status" value="1"/>
</dbReference>
<dbReference type="SUPFAM" id="SSF52540">
    <property type="entry name" value="P-loop containing nucleoside triphosphate hydrolases"/>
    <property type="match status" value="1"/>
</dbReference>
<dbReference type="Pfam" id="PF26066">
    <property type="entry name" value="MCM9_N"/>
    <property type="match status" value="1"/>
</dbReference>
<keyword evidence="11" id="KW-0234">DNA repair</keyword>
<evidence type="ECO:0000256" key="17">
    <source>
        <dbReference type="SAM" id="MobiDB-lite"/>
    </source>
</evidence>
<dbReference type="SUPFAM" id="SSF50249">
    <property type="entry name" value="Nucleic acid-binding proteins"/>
    <property type="match status" value="1"/>
</dbReference>
<dbReference type="InterPro" id="IPR003593">
    <property type="entry name" value="AAA+_ATPase"/>
</dbReference>
<feature type="region of interest" description="Disordered" evidence="17">
    <location>
        <begin position="754"/>
        <end position="870"/>
    </location>
</feature>
<evidence type="ECO:0000256" key="3">
    <source>
        <dbReference type="ARBA" id="ARBA00012551"/>
    </source>
</evidence>
<evidence type="ECO:0000313" key="20">
    <source>
        <dbReference type="Proteomes" id="UP001219518"/>
    </source>
</evidence>
<evidence type="ECO:0000256" key="16">
    <source>
        <dbReference type="RuleBase" id="RU004070"/>
    </source>
</evidence>
<evidence type="ECO:0000256" key="6">
    <source>
        <dbReference type="ARBA" id="ARBA00022763"/>
    </source>
</evidence>
<feature type="region of interest" description="Disordered" evidence="17">
    <location>
        <begin position="900"/>
        <end position="952"/>
    </location>
</feature>
<reference evidence="19" key="2">
    <citation type="journal article" date="2023" name="BMC Genomics">
        <title>Pest status, molecular evolution, and epigenetic factors derived from the genome assembly of Frankliniella fusca, a thysanopteran phytovirus vector.</title>
        <authorList>
            <person name="Catto M.A."/>
            <person name="Labadie P.E."/>
            <person name="Jacobson A.L."/>
            <person name="Kennedy G.G."/>
            <person name="Srinivasan R."/>
            <person name="Hunt B.G."/>
        </authorList>
    </citation>
    <scope>NUCLEOTIDE SEQUENCE</scope>
    <source>
        <strain evidence="19">PL_HMW_Pooled</strain>
    </source>
</reference>
<dbReference type="PROSITE" id="PS00847">
    <property type="entry name" value="MCM_1"/>
    <property type="match status" value="1"/>
</dbReference>
<dbReference type="EC" id="3.6.4.12" evidence="3"/>
<dbReference type="EMBL" id="JAHWGI010000166">
    <property type="protein sequence ID" value="KAK3910495.1"/>
    <property type="molecule type" value="Genomic_DNA"/>
</dbReference>
<keyword evidence="6" id="KW-0227">DNA damage</keyword>
<gene>
    <name evidence="19" type="ORF">KUF71_020309</name>
</gene>
<dbReference type="Gene3D" id="2.40.50.140">
    <property type="entry name" value="Nucleic acid-binding proteins"/>
    <property type="match status" value="1"/>
</dbReference>
<evidence type="ECO:0000256" key="9">
    <source>
        <dbReference type="ARBA" id="ARBA00022840"/>
    </source>
</evidence>
<comment type="catalytic activity">
    <reaction evidence="15">
        <text>ATP + H2O = ADP + phosphate + H(+)</text>
        <dbReference type="Rhea" id="RHEA:13065"/>
        <dbReference type="ChEBI" id="CHEBI:15377"/>
        <dbReference type="ChEBI" id="CHEBI:15378"/>
        <dbReference type="ChEBI" id="CHEBI:30616"/>
        <dbReference type="ChEBI" id="CHEBI:43474"/>
        <dbReference type="ChEBI" id="CHEBI:456216"/>
        <dbReference type="EC" id="3.6.4.12"/>
    </reaction>
</comment>
<dbReference type="InterPro" id="IPR041562">
    <property type="entry name" value="MCM_lid"/>
</dbReference>
<dbReference type="InterPro" id="IPR001208">
    <property type="entry name" value="MCM_dom"/>
</dbReference>
<evidence type="ECO:0000256" key="11">
    <source>
        <dbReference type="ARBA" id="ARBA00023204"/>
    </source>
</evidence>
<comment type="similarity">
    <text evidence="2 16">Belongs to the MCM family.</text>
</comment>
<sequence length="1150" mass="127208">MSLTDEEYKEKFKAYAIANHEIEIKDIMSFDDDLQHYSVTVNFVSLFETSTELGDGILSQPRHLLPIFDSALYEAQKSILASESEEAKNGFILKPRIHARLTALPVCPELHRTIFPRNEDVGNFLRVSGTVVRITAAKMLEYKRDYICAKCKYSFTIKAEYELYYGFSPISRCPNPEHCKGINFCAVDKVDHKNYKDYQEIKIQEQVSKLHVGSMPRSMWVTLEDDLVDACKPGDDVVVCGTVLRRWRSLTAGNRCDIDLVVQANHLQVCNDQRSSVLVTQEMKDEFENYWRMHAHDPLSARNRILASFCPQVYGLYLVKLAVCLVLTGGVQHNEASGSRIRGESHLLLVGDPGTGKSHLLRFAAKVCPRSVFTTGVGSTSAGLTVTAVRESGEWQLEAGALVLSDGGVCCIDEFNSIRERDRTSIHEAMEQQTISVAKACIVCKLNTRCTILAATNPKGQYDPNQPMTVNVAIASPLLSRFDLVLVLLDSCNQDWDNMVSNFILEGRDPLTQTSVQKSKSQANTSNCGGSLSSGLWNMEQLQAYLCTIKTLRPALSPNANRILGSYYQALRRADARNAARTTVRMLESLVRLSQAHARLMFHQEVTVQDAVIAVSLVETSMNNEGIISNVSTLHTAFPKNPMEDYFKQLNGVLGKLGLLDILEEETNKFSDGFENQNIDLEMQEVSDSSNVGHMEDELNEVLGEANASETLLQRQPSNEGEVSIASAPTVLTGKLNSVLSNIRRNKDHNLILTVEQQRSTSSKRKRSVKDKQGISKDRSMEETCTNSPGMSSSSSSSKKAKKNDQQQIDESDETKSPKLPSSKKRSSSNNDPNAGRLDKVKDKTVGKPENLISNISASGKSSENTSTLKSKVESLRNLFSFTKETPSKMKKRNLTQVEINGTEDSIDDTEKTPAKLSAQNISSNKSPIATSTQNSLAEDCSEKEKAPASPTLMGRVFITDQKVAEVLDETDSKKESLVSHSLKKNCVASPKAPKVAISTLAFLKLQQFKSKSTMGGSSSEKKEDQPSISGNRKPIVLKEQLKGKVVADIKSDGNKTDLIQNSQNNCSNDQSQVLSKESRSNTFKNLQSLGKKLLTSQQAYPHKGQSVNIDFDKSTIVSQSQHNRGFENCSQIFNVTGDDDDDDDVDLDL</sequence>
<evidence type="ECO:0000256" key="14">
    <source>
        <dbReference type="ARBA" id="ARBA00042301"/>
    </source>
</evidence>
<feature type="domain" description="MCM C-terminal AAA(+) ATPase" evidence="18">
    <location>
        <begin position="301"/>
        <end position="504"/>
    </location>
</feature>
<keyword evidence="9 16" id="KW-0067">ATP-binding</keyword>
<keyword evidence="4" id="KW-0235">DNA replication</keyword>
<dbReference type="InterPro" id="IPR033762">
    <property type="entry name" value="MCM_OB"/>
</dbReference>
<evidence type="ECO:0000256" key="10">
    <source>
        <dbReference type="ARBA" id="ARBA00023125"/>
    </source>
</evidence>
<keyword evidence="7" id="KW-0378">Hydrolase</keyword>
<dbReference type="AlphaFoldDB" id="A0AAE1GW92"/>
<reference evidence="19" key="1">
    <citation type="submission" date="2021-07" db="EMBL/GenBank/DDBJ databases">
        <authorList>
            <person name="Catto M.A."/>
            <person name="Jacobson A."/>
            <person name="Kennedy G."/>
            <person name="Labadie P."/>
            <person name="Hunt B.G."/>
            <person name="Srinivasan R."/>
        </authorList>
    </citation>
    <scope>NUCLEOTIDE SEQUENCE</scope>
    <source>
        <strain evidence="19">PL_HMW_Pooled</strain>
        <tissue evidence="19">Head</tissue>
    </source>
</reference>
<comment type="subcellular location">
    <subcellularLocation>
        <location evidence="1">Nucleus</location>
    </subcellularLocation>
</comment>
<keyword evidence="12" id="KW-0539">Nucleus</keyword>
<keyword evidence="20" id="KW-1185">Reference proteome</keyword>
<evidence type="ECO:0000256" key="7">
    <source>
        <dbReference type="ARBA" id="ARBA00022801"/>
    </source>
</evidence>
<evidence type="ECO:0000256" key="12">
    <source>
        <dbReference type="ARBA" id="ARBA00023242"/>
    </source>
</evidence>
<dbReference type="Pfam" id="PF17855">
    <property type="entry name" value="MCM_lid"/>
    <property type="match status" value="1"/>
</dbReference>
<dbReference type="GO" id="GO:0042555">
    <property type="term" value="C:MCM complex"/>
    <property type="evidence" value="ECO:0007669"/>
    <property type="project" value="TreeGrafter"/>
</dbReference>
<evidence type="ECO:0000256" key="1">
    <source>
        <dbReference type="ARBA" id="ARBA00004123"/>
    </source>
</evidence>
<feature type="compositionally biased region" description="Basic and acidic residues" evidence="17">
    <location>
        <begin position="837"/>
        <end position="847"/>
    </location>
</feature>
<keyword evidence="10 16" id="KW-0238">DNA-binding</keyword>
<evidence type="ECO:0000259" key="18">
    <source>
        <dbReference type="PROSITE" id="PS50051"/>
    </source>
</evidence>
<dbReference type="FunFam" id="3.40.50.300:FF:000671">
    <property type="entry name" value="DNA helicase MCM9 isoform X1"/>
    <property type="match status" value="1"/>
</dbReference>
<name>A0AAE1GW92_9NEOP</name>
<dbReference type="InterPro" id="IPR031327">
    <property type="entry name" value="MCM"/>
</dbReference>
<dbReference type="InterPro" id="IPR027417">
    <property type="entry name" value="P-loop_NTPase"/>
</dbReference>
<evidence type="ECO:0000256" key="15">
    <source>
        <dbReference type="ARBA" id="ARBA00047995"/>
    </source>
</evidence>
<dbReference type="GO" id="GO:0003697">
    <property type="term" value="F:single-stranded DNA binding"/>
    <property type="evidence" value="ECO:0007669"/>
    <property type="project" value="TreeGrafter"/>
</dbReference>
<dbReference type="GO" id="GO:0006260">
    <property type="term" value="P:DNA replication"/>
    <property type="evidence" value="ECO:0007669"/>
    <property type="project" value="InterPro"/>
</dbReference>
<dbReference type="Gene3D" id="3.40.50.300">
    <property type="entry name" value="P-loop containing nucleotide triphosphate hydrolases"/>
    <property type="match status" value="1"/>
</dbReference>
<dbReference type="GO" id="GO:0005634">
    <property type="term" value="C:nucleus"/>
    <property type="evidence" value="ECO:0007669"/>
    <property type="project" value="UniProtKB-SubCell"/>
</dbReference>
<dbReference type="PANTHER" id="PTHR11630">
    <property type="entry name" value="DNA REPLICATION LICENSING FACTOR MCM FAMILY MEMBER"/>
    <property type="match status" value="1"/>
</dbReference>
<keyword evidence="8 19" id="KW-0347">Helicase</keyword>
<proteinExistence type="inferred from homology"/>
<feature type="compositionally biased region" description="Polar residues" evidence="17">
    <location>
        <begin position="918"/>
        <end position="937"/>
    </location>
</feature>
<organism evidence="19 20">
    <name type="scientific">Frankliniella fusca</name>
    <dbReference type="NCBI Taxonomy" id="407009"/>
    <lineage>
        <taxon>Eukaryota</taxon>
        <taxon>Metazoa</taxon>
        <taxon>Ecdysozoa</taxon>
        <taxon>Arthropoda</taxon>
        <taxon>Hexapoda</taxon>
        <taxon>Insecta</taxon>
        <taxon>Pterygota</taxon>
        <taxon>Neoptera</taxon>
        <taxon>Paraneoptera</taxon>
        <taxon>Thysanoptera</taxon>
        <taxon>Terebrantia</taxon>
        <taxon>Thripoidea</taxon>
        <taxon>Thripidae</taxon>
        <taxon>Frankliniella</taxon>
    </lineage>
</organism>
<dbReference type="InterPro" id="IPR058768">
    <property type="entry name" value="MCM9_N"/>
</dbReference>
<dbReference type="Proteomes" id="UP001219518">
    <property type="component" value="Unassembled WGS sequence"/>
</dbReference>
<evidence type="ECO:0000256" key="8">
    <source>
        <dbReference type="ARBA" id="ARBA00022806"/>
    </source>
</evidence>
<dbReference type="GO" id="GO:0016787">
    <property type="term" value="F:hydrolase activity"/>
    <property type="evidence" value="ECO:0007669"/>
    <property type="project" value="UniProtKB-KW"/>
</dbReference>
<dbReference type="GO" id="GO:0017116">
    <property type="term" value="F:single-stranded DNA helicase activity"/>
    <property type="evidence" value="ECO:0007669"/>
    <property type="project" value="TreeGrafter"/>
</dbReference>
<protein>
    <recommendedName>
        <fullName evidence="13">DNA helicase MCM9</fullName>
        <ecNumber evidence="3">3.6.4.12</ecNumber>
    </recommendedName>
    <alternativeName>
        <fullName evidence="14">Minichromosome maintenance 9</fullName>
    </alternativeName>
</protein>
<dbReference type="PROSITE" id="PS50051">
    <property type="entry name" value="MCM_2"/>
    <property type="match status" value="1"/>
</dbReference>
<comment type="caution">
    <text evidence="19">The sequence shown here is derived from an EMBL/GenBank/DDBJ whole genome shotgun (WGS) entry which is preliminary data.</text>
</comment>
<evidence type="ECO:0000256" key="5">
    <source>
        <dbReference type="ARBA" id="ARBA00022741"/>
    </source>
</evidence>
<accession>A0AAE1GW92</accession>
<dbReference type="GO" id="GO:0000724">
    <property type="term" value="P:double-strand break repair via homologous recombination"/>
    <property type="evidence" value="ECO:0007669"/>
    <property type="project" value="TreeGrafter"/>
</dbReference>
<dbReference type="PANTHER" id="PTHR11630:SF48">
    <property type="entry name" value="DNA HELICASE MCM9"/>
    <property type="match status" value="1"/>
</dbReference>